<proteinExistence type="predicted"/>
<feature type="transmembrane region" description="Helical" evidence="1">
    <location>
        <begin position="83"/>
        <end position="104"/>
    </location>
</feature>
<feature type="transmembrane region" description="Helical" evidence="1">
    <location>
        <begin position="7"/>
        <end position="22"/>
    </location>
</feature>
<keyword evidence="1" id="KW-1133">Transmembrane helix</keyword>
<protein>
    <submittedName>
        <fullName evidence="2">DUF6122 family protein</fullName>
    </submittedName>
</protein>
<name>A0ABV4KFZ2_9FLAO</name>
<dbReference type="RefSeq" id="WP_371569838.1">
    <property type="nucleotide sequence ID" value="NZ_JASMRN010000006.1"/>
</dbReference>
<keyword evidence="1" id="KW-0812">Transmembrane</keyword>
<evidence type="ECO:0000313" key="3">
    <source>
        <dbReference type="Proteomes" id="UP001568894"/>
    </source>
</evidence>
<feature type="transmembrane region" description="Helical" evidence="1">
    <location>
        <begin position="57"/>
        <end position="77"/>
    </location>
</feature>
<dbReference type="Pfam" id="PF19617">
    <property type="entry name" value="DUF6122"/>
    <property type="match status" value="1"/>
</dbReference>
<keyword evidence="1" id="KW-0472">Membrane</keyword>
<feature type="transmembrane region" description="Helical" evidence="1">
    <location>
        <begin position="28"/>
        <end position="45"/>
    </location>
</feature>
<evidence type="ECO:0000313" key="2">
    <source>
        <dbReference type="EMBL" id="MEZ7515419.1"/>
    </source>
</evidence>
<dbReference type="InterPro" id="IPR046125">
    <property type="entry name" value="DUF6122"/>
</dbReference>
<gene>
    <name evidence="2" type="ORF">QO192_09020</name>
</gene>
<keyword evidence="3" id="KW-1185">Reference proteome</keyword>
<dbReference type="EMBL" id="JASMRN010000006">
    <property type="protein sequence ID" value="MEZ7515419.1"/>
    <property type="molecule type" value="Genomic_DNA"/>
</dbReference>
<dbReference type="Proteomes" id="UP001568894">
    <property type="component" value="Unassembled WGS sequence"/>
</dbReference>
<comment type="caution">
    <text evidence="2">The sequence shown here is derived from an EMBL/GenBank/DDBJ whole genome shotgun (WGS) entry which is preliminary data.</text>
</comment>
<reference evidence="2 3" key="1">
    <citation type="submission" date="2023-05" db="EMBL/GenBank/DDBJ databases">
        <title>Adaptations of aquatic viruses from atmosphere-close ecosystems of the Central Arctic Ocean.</title>
        <authorList>
            <person name="Rahlff J."/>
            <person name="Holmfeldt K."/>
        </authorList>
    </citation>
    <scope>NUCLEOTIDE SEQUENCE [LARGE SCALE GENOMIC DNA]</scope>
    <source>
        <strain evidence="2 3">Arc14</strain>
    </source>
</reference>
<organism evidence="2 3">
    <name type="scientific">Flavobacterium frigidarium</name>
    <dbReference type="NCBI Taxonomy" id="99286"/>
    <lineage>
        <taxon>Bacteria</taxon>
        <taxon>Pseudomonadati</taxon>
        <taxon>Bacteroidota</taxon>
        <taxon>Flavobacteriia</taxon>
        <taxon>Flavobacteriales</taxon>
        <taxon>Flavobacteriaceae</taxon>
        <taxon>Flavobacterium</taxon>
    </lineage>
</organism>
<evidence type="ECO:0000256" key="1">
    <source>
        <dbReference type="SAM" id="Phobius"/>
    </source>
</evidence>
<accession>A0ABV4KFZ2</accession>
<sequence length="128" mass="15130">MQTFIHYFLHLVFPFFIAFFFFKKDWKLVYAILLATMVVDLDHLFANPIFEVNRCSINFHFLHSYYAMVVYFVLLFLKKPFKIIGIGLLFHMLTDFVDCMIMYINCKSCLATAPAFELLSTVSKWIGI</sequence>